<dbReference type="AlphaFoldDB" id="A0A1S7LMC7"/>
<gene>
    <name evidence="2" type="ORF">MAGMO_3437</name>
</gene>
<evidence type="ECO:0000256" key="1">
    <source>
        <dbReference type="SAM" id="MobiDB-lite"/>
    </source>
</evidence>
<feature type="compositionally biased region" description="Basic and acidic residues" evidence="1">
    <location>
        <begin position="1"/>
        <end position="17"/>
    </location>
</feature>
<accession>A0A1S7LMC7</accession>
<dbReference type="EMBL" id="LO017727">
    <property type="protein sequence ID" value="CRH07573.1"/>
    <property type="molecule type" value="Genomic_DNA"/>
</dbReference>
<protein>
    <submittedName>
        <fullName evidence="2">Uncharacterized protein</fullName>
    </submittedName>
</protein>
<feature type="region of interest" description="Disordered" evidence="1">
    <location>
        <begin position="1"/>
        <end position="24"/>
    </location>
</feature>
<reference evidence="2" key="1">
    <citation type="submission" date="2015-04" db="EMBL/GenBank/DDBJ databases">
        <authorList>
            <person name="Syromyatnikov M.Y."/>
            <person name="Popov V.N."/>
        </authorList>
    </citation>
    <scope>NUCLEOTIDE SEQUENCE</scope>
    <source>
        <strain evidence="2">MO-1</strain>
    </source>
</reference>
<sequence>MGEKKSQTKDLAKEFGGKRSTKQPVALIYGDDEPSLNDIMSGMYTGEDDGNKEAVDIIKEENEKLQWVIDIYCEYYSLDQSDPDHWRGLAIHLLRRFEPALKQGEKPGPKSKDDEYHPLFDVIMGRMTQEKTNVDDIIRGVAAQNKKDWRSLKSKFYAATRENRQVKLKYVLSKLKRNNFLNR</sequence>
<proteinExistence type="predicted"/>
<name>A0A1S7LMC7_MAGMO</name>
<evidence type="ECO:0000313" key="2">
    <source>
        <dbReference type="EMBL" id="CRH07573.1"/>
    </source>
</evidence>
<organism evidence="2">
    <name type="scientific">Magnetococcus massalia (strain MO-1)</name>
    <dbReference type="NCBI Taxonomy" id="451514"/>
    <lineage>
        <taxon>Bacteria</taxon>
        <taxon>Pseudomonadati</taxon>
        <taxon>Pseudomonadota</taxon>
        <taxon>Magnetococcia</taxon>
        <taxon>Magnetococcales</taxon>
        <taxon>Magnetococcaceae</taxon>
        <taxon>Magnetococcus</taxon>
    </lineage>
</organism>